<dbReference type="AlphaFoldDB" id="A0A5K8A5G0"/>
<dbReference type="EMBL" id="AP021879">
    <property type="protein sequence ID" value="BBO87608.1"/>
    <property type="molecule type" value="Genomic_DNA"/>
</dbReference>
<proteinExistence type="inferred from homology"/>
<evidence type="ECO:0000313" key="3">
    <source>
        <dbReference type="EMBL" id="BBO87608.1"/>
    </source>
</evidence>
<reference evidence="3 4" key="1">
    <citation type="submission" date="2019-11" db="EMBL/GenBank/DDBJ databases">
        <title>Comparative genomics of hydrocarbon-degrading Desulfosarcina strains.</title>
        <authorList>
            <person name="Watanabe M."/>
            <person name="Kojima H."/>
            <person name="Fukui M."/>
        </authorList>
    </citation>
    <scope>NUCLEOTIDE SEQUENCE [LARGE SCALE GENOMIC DNA]</scope>
    <source>
        <strain evidence="4">oXyS1</strain>
    </source>
</reference>
<dbReference type="Pfam" id="PF00078">
    <property type="entry name" value="RVT_1"/>
    <property type="match status" value="1"/>
</dbReference>
<protein>
    <recommendedName>
        <fullName evidence="2">Reverse transcriptase domain-containing protein</fullName>
    </recommendedName>
</protein>
<evidence type="ECO:0000259" key="2">
    <source>
        <dbReference type="PROSITE" id="PS50878"/>
    </source>
</evidence>
<name>A0A5K8A5G0_9BACT</name>
<comment type="similarity">
    <text evidence="1">Belongs to the bacterial reverse transcriptase family.</text>
</comment>
<keyword evidence="4" id="KW-1185">Reference proteome</keyword>
<gene>
    <name evidence="3" type="ORF">DSCOOX_07880</name>
</gene>
<dbReference type="PANTHER" id="PTHR34047">
    <property type="entry name" value="NUCLEAR INTRON MATURASE 1, MITOCHONDRIAL-RELATED"/>
    <property type="match status" value="1"/>
</dbReference>
<dbReference type="Proteomes" id="UP000422108">
    <property type="component" value="Chromosome"/>
</dbReference>
<dbReference type="SUPFAM" id="SSF56672">
    <property type="entry name" value="DNA/RNA polymerases"/>
    <property type="match status" value="1"/>
</dbReference>
<dbReference type="PANTHER" id="PTHR34047:SF8">
    <property type="entry name" value="PROTEIN YKFC"/>
    <property type="match status" value="1"/>
</dbReference>
<organism evidence="3 4">
    <name type="scientific">Desulfosarcina ovata subsp. ovata</name>
    <dbReference type="NCBI Taxonomy" id="2752305"/>
    <lineage>
        <taxon>Bacteria</taxon>
        <taxon>Pseudomonadati</taxon>
        <taxon>Thermodesulfobacteriota</taxon>
        <taxon>Desulfobacteria</taxon>
        <taxon>Desulfobacterales</taxon>
        <taxon>Desulfosarcinaceae</taxon>
        <taxon>Desulfosarcina</taxon>
    </lineage>
</organism>
<dbReference type="RefSeq" id="WP_155309037.1">
    <property type="nucleotide sequence ID" value="NZ_AP021879.1"/>
</dbReference>
<feature type="domain" description="Reverse transcriptase" evidence="2">
    <location>
        <begin position="1"/>
        <end position="102"/>
    </location>
</feature>
<accession>A0A5K8A5G0</accession>
<dbReference type="InterPro" id="IPR051083">
    <property type="entry name" value="GrpII_Intron_Splice-Mob/Def"/>
</dbReference>
<dbReference type="InterPro" id="IPR043502">
    <property type="entry name" value="DNA/RNA_pol_sf"/>
</dbReference>
<sequence>MISPLLANIYLHYVLDLWVNHWRDTKASGDVMIVRYADDFVIGFQHRHEAETFIVDLQQRLAKFALSLHPEKTRLIEFGRFAVQNRKKEGRGKPETFDFLGF</sequence>
<evidence type="ECO:0000313" key="4">
    <source>
        <dbReference type="Proteomes" id="UP000422108"/>
    </source>
</evidence>
<dbReference type="PROSITE" id="PS50878">
    <property type="entry name" value="RT_POL"/>
    <property type="match status" value="1"/>
</dbReference>
<dbReference type="InterPro" id="IPR000477">
    <property type="entry name" value="RT_dom"/>
</dbReference>
<evidence type="ECO:0000256" key="1">
    <source>
        <dbReference type="ARBA" id="ARBA00034120"/>
    </source>
</evidence>